<dbReference type="AlphaFoldDB" id="A0A397L4S9"/>
<accession>A0A397L4S9</accession>
<feature type="coiled-coil region" evidence="5">
    <location>
        <begin position="59"/>
        <end position="93"/>
    </location>
</feature>
<evidence type="ECO:0000256" key="3">
    <source>
        <dbReference type="ARBA" id="ARBA00022833"/>
    </source>
</evidence>
<dbReference type="Proteomes" id="UP000264353">
    <property type="component" value="Unassembled WGS sequence"/>
</dbReference>
<organism evidence="7">
    <name type="scientific">Brassica campestris</name>
    <name type="common">Field mustard</name>
    <dbReference type="NCBI Taxonomy" id="3711"/>
    <lineage>
        <taxon>Eukaryota</taxon>
        <taxon>Viridiplantae</taxon>
        <taxon>Streptophyta</taxon>
        <taxon>Embryophyta</taxon>
        <taxon>Tracheophyta</taxon>
        <taxon>Spermatophyta</taxon>
        <taxon>Magnoliopsida</taxon>
        <taxon>eudicotyledons</taxon>
        <taxon>Gunneridae</taxon>
        <taxon>Pentapetalae</taxon>
        <taxon>rosids</taxon>
        <taxon>malvids</taxon>
        <taxon>Brassicales</taxon>
        <taxon>Brassicaceae</taxon>
        <taxon>Brassiceae</taxon>
        <taxon>Brassica</taxon>
    </lineage>
</organism>
<evidence type="ECO:0000256" key="4">
    <source>
        <dbReference type="PROSITE-ProRule" id="PRU01343"/>
    </source>
</evidence>
<evidence type="ECO:0000256" key="1">
    <source>
        <dbReference type="ARBA" id="ARBA00022723"/>
    </source>
</evidence>
<keyword evidence="3" id="KW-0862">Zinc</keyword>
<keyword evidence="2 4" id="KW-0863">Zinc-finger</keyword>
<dbReference type="InterPro" id="IPR010666">
    <property type="entry name" value="Znf_GRF"/>
</dbReference>
<keyword evidence="1" id="KW-0479">Metal-binding</keyword>
<name>A0A397L4S9_BRACM</name>
<sequence length="114" mass="13056">GTRSRRRRVEKPRGIPQFCRCGEEAVIRTSGTAKNPGRLFYCCPNGSEEDKFHLFTWTDERVVEEVEDLKCEVSELKADISNVRAELSSITKDSERTKLMVELARDRKCCCAIL</sequence>
<dbReference type="PANTHER" id="PTHR33248">
    <property type="entry name" value="ZINC ION-BINDING PROTEIN"/>
    <property type="match status" value="1"/>
</dbReference>
<dbReference type="PROSITE" id="PS51999">
    <property type="entry name" value="ZF_GRF"/>
    <property type="match status" value="1"/>
</dbReference>
<evidence type="ECO:0000313" key="7">
    <source>
        <dbReference type="EMBL" id="RIA05737.1"/>
    </source>
</evidence>
<dbReference type="Pfam" id="PF06839">
    <property type="entry name" value="Zn_ribbon_GRF"/>
    <property type="match status" value="1"/>
</dbReference>
<evidence type="ECO:0000259" key="6">
    <source>
        <dbReference type="PROSITE" id="PS51999"/>
    </source>
</evidence>
<reference evidence="7" key="1">
    <citation type="submission" date="2018-06" db="EMBL/GenBank/DDBJ databases">
        <title>WGS assembly of Brassica rapa FPsc.</title>
        <authorList>
            <person name="Bowman J."/>
            <person name="Kohchi T."/>
            <person name="Yamato K."/>
            <person name="Jenkins J."/>
            <person name="Shu S."/>
            <person name="Ishizaki K."/>
            <person name="Yamaoka S."/>
            <person name="Nishihama R."/>
            <person name="Nakamura Y."/>
            <person name="Berger F."/>
            <person name="Adam C."/>
            <person name="Aki S."/>
            <person name="Althoff F."/>
            <person name="Araki T."/>
            <person name="Arteaga-Vazquez M."/>
            <person name="Balasubrmanian S."/>
            <person name="Bauer D."/>
            <person name="Boehm C."/>
            <person name="Briginshaw L."/>
            <person name="Caballero-Perez J."/>
            <person name="Catarino B."/>
            <person name="Chen F."/>
            <person name="Chiyoda S."/>
            <person name="Chovatia M."/>
            <person name="Davies K."/>
            <person name="Delmans M."/>
            <person name="Demura T."/>
            <person name="Dierschke T."/>
            <person name="Dolan L."/>
            <person name="Dorantes-Acosta A."/>
            <person name="Eklund D."/>
            <person name="Florent S."/>
            <person name="Flores-Sandoval E."/>
            <person name="Fujiyama A."/>
            <person name="Fukuzawa H."/>
            <person name="Galik B."/>
            <person name="Grimanelli D."/>
            <person name="Grimwood J."/>
            <person name="Grossniklaus U."/>
            <person name="Hamada T."/>
            <person name="Haseloff J."/>
            <person name="Hetherington A."/>
            <person name="Higo A."/>
            <person name="Hirakawa Y."/>
            <person name="Hundley H."/>
            <person name="Ikeda Y."/>
            <person name="Inoue K."/>
            <person name="Inoue S."/>
            <person name="Ishida S."/>
            <person name="Jia Q."/>
            <person name="Kakita M."/>
            <person name="Kanazawa T."/>
            <person name="Kawai Y."/>
            <person name="Kawashima T."/>
            <person name="Kennedy M."/>
            <person name="Kinose K."/>
            <person name="Kinoshita T."/>
            <person name="Kohara Y."/>
            <person name="Koide E."/>
            <person name="Komatsu K."/>
            <person name="Kopischke S."/>
            <person name="Kubo M."/>
            <person name="Kyozuka J."/>
            <person name="Lagercrantz U."/>
            <person name="Lin S."/>
            <person name="Lindquist E."/>
            <person name="Lipzen A."/>
            <person name="Lu C."/>
            <person name="Luna E."/>
            <person name="Martienssen R."/>
            <person name="Minamino N."/>
            <person name="Mizutani M."/>
            <person name="Mizutani M."/>
            <person name="Mochizuki N."/>
            <person name="Monte I."/>
            <person name="Mosher R."/>
            <person name="Nagasaki H."/>
            <person name="Nakagami H."/>
            <person name="Naramoto S."/>
            <person name="Nishitani K."/>
            <person name="Ohtani M."/>
            <person name="Okamoto T."/>
            <person name="Okumura M."/>
            <person name="Phillips J."/>
            <person name="Pollak B."/>
            <person name="Reinders A."/>
            <person name="Roevekamp M."/>
            <person name="Sano R."/>
            <person name="Sawa S."/>
            <person name="Schmid M."/>
            <person name="Shirakawa M."/>
            <person name="Solano R."/>
            <person name="Spunde A."/>
            <person name="Suetsugu N."/>
            <person name="Sugano S."/>
            <person name="Sugiyama A."/>
            <person name="Sun R."/>
            <person name="Suzuki Y."/>
            <person name="Takenaka M."/>
            <person name="Takezawa D."/>
            <person name="Tomogane H."/>
            <person name="Tsuzuki M."/>
            <person name="Ueda T."/>
            <person name="Umeda M."/>
            <person name="Ward J."/>
            <person name="Watanabe Y."/>
            <person name="Yazaki K."/>
            <person name="Yokoyama R."/>
            <person name="Yoshitake Y."/>
            <person name="Yotsui I."/>
            <person name="Zachgo S."/>
            <person name="Schmutz J."/>
        </authorList>
    </citation>
    <scope>NUCLEOTIDE SEQUENCE [LARGE SCALE GENOMIC DNA]</scope>
</reference>
<keyword evidence="5" id="KW-0175">Coiled coil</keyword>
<proteinExistence type="predicted"/>
<evidence type="ECO:0000256" key="5">
    <source>
        <dbReference type="SAM" id="Coils"/>
    </source>
</evidence>
<dbReference type="EMBL" id="KZ863767">
    <property type="protein sequence ID" value="RIA05737.1"/>
    <property type="molecule type" value="Genomic_DNA"/>
</dbReference>
<gene>
    <name evidence="7" type="ORF">BRARA_K01841</name>
</gene>
<feature type="non-terminal residue" evidence="7">
    <location>
        <position position="1"/>
    </location>
</feature>
<dbReference type="GO" id="GO:0008270">
    <property type="term" value="F:zinc ion binding"/>
    <property type="evidence" value="ECO:0007669"/>
    <property type="project" value="UniProtKB-KW"/>
</dbReference>
<protein>
    <recommendedName>
        <fullName evidence="6">GRF-type domain-containing protein</fullName>
    </recommendedName>
</protein>
<evidence type="ECO:0000256" key="2">
    <source>
        <dbReference type="ARBA" id="ARBA00022771"/>
    </source>
</evidence>
<feature type="domain" description="GRF-type" evidence="6">
    <location>
        <begin position="19"/>
        <end position="61"/>
    </location>
</feature>